<keyword evidence="2" id="KW-0805">Transcription regulation</keyword>
<dbReference type="PANTHER" id="PTHR30346:SF0">
    <property type="entry name" value="HCA OPERON TRANSCRIPTIONAL ACTIVATOR HCAR"/>
    <property type="match status" value="1"/>
</dbReference>
<dbReference type="PANTHER" id="PTHR30346">
    <property type="entry name" value="TRANSCRIPTIONAL DUAL REGULATOR HCAR-RELATED"/>
    <property type="match status" value="1"/>
</dbReference>
<proteinExistence type="inferred from homology"/>
<protein>
    <submittedName>
        <fullName evidence="6">LysR substrate-binding domain-containing protein</fullName>
    </submittedName>
</protein>
<evidence type="ECO:0000256" key="1">
    <source>
        <dbReference type="ARBA" id="ARBA00009437"/>
    </source>
</evidence>
<reference evidence="7" key="1">
    <citation type="submission" date="2023-07" db="EMBL/GenBank/DDBJ databases">
        <title>30 novel species of actinomycetes from the DSMZ collection.</title>
        <authorList>
            <person name="Nouioui I."/>
        </authorList>
    </citation>
    <scope>NUCLEOTIDE SEQUENCE [LARGE SCALE GENOMIC DNA]</scope>
    <source>
        <strain evidence="7">DSM 41699</strain>
    </source>
</reference>
<organism evidence="6 7">
    <name type="scientific">Streptomyces gibsoniae</name>
    <dbReference type="NCBI Taxonomy" id="3075529"/>
    <lineage>
        <taxon>Bacteria</taxon>
        <taxon>Bacillati</taxon>
        <taxon>Actinomycetota</taxon>
        <taxon>Actinomycetes</taxon>
        <taxon>Kitasatosporales</taxon>
        <taxon>Streptomycetaceae</taxon>
        <taxon>Streptomyces</taxon>
    </lineage>
</organism>
<dbReference type="PRINTS" id="PR00039">
    <property type="entry name" value="HTHLYSR"/>
</dbReference>
<gene>
    <name evidence="6" type="ORF">RM764_44145</name>
</gene>
<dbReference type="InterPro" id="IPR036388">
    <property type="entry name" value="WH-like_DNA-bd_sf"/>
</dbReference>
<dbReference type="RefSeq" id="WP_311701265.1">
    <property type="nucleotide sequence ID" value="NZ_JAVREY010000135.1"/>
</dbReference>
<dbReference type="InterPro" id="IPR036390">
    <property type="entry name" value="WH_DNA-bd_sf"/>
</dbReference>
<evidence type="ECO:0000256" key="2">
    <source>
        <dbReference type="ARBA" id="ARBA00023015"/>
    </source>
</evidence>
<evidence type="ECO:0000256" key="4">
    <source>
        <dbReference type="ARBA" id="ARBA00023163"/>
    </source>
</evidence>
<keyword evidence="7" id="KW-1185">Reference proteome</keyword>
<keyword evidence="4" id="KW-0804">Transcription</keyword>
<evidence type="ECO:0000313" key="6">
    <source>
        <dbReference type="EMBL" id="MDT0469847.1"/>
    </source>
</evidence>
<sequence length="284" mass="31084">MDIDLRHLRYFVAFAEEEHFSRAAAACSVSQPTLTRAVRSLETALGVRLVERTTRSVALTPAGRRLSEDLRDVLERLDGALHAAGSEGTFKIGFTWLLPGDWFPAAVHAFERRTGVTVELVRRDDRLAGVDRGAVDAAVVHGTVAQPGLHVIELLRESRVVAVSRHGALAHRRRLHWDELADSPLVVNARSGTVDPRLWPEDHRPHVAASCQTFDECLELVAADRGIVVLPESARLHPHPGLRYVALADAPPVPLVLVRPTRGAHPLAQQLGAVAQSAARRSRL</sequence>
<dbReference type="EMBL" id="JAVREY010000135">
    <property type="protein sequence ID" value="MDT0469847.1"/>
    <property type="molecule type" value="Genomic_DNA"/>
</dbReference>
<dbReference type="Pfam" id="PF00126">
    <property type="entry name" value="HTH_1"/>
    <property type="match status" value="1"/>
</dbReference>
<accession>A0ABU2U9D1</accession>
<dbReference type="CDD" id="cd08414">
    <property type="entry name" value="PBP2_LTTR_aromatics_like"/>
    <property type="match status" value="1"/>
</dbReference>
<keyword evidence="3" id="KW-0238">DNA-binding</keyword>
<dbReference type="Proteomes" id="UP001183809">
    <property type="component" value="Unassembled WGS sequence"/>
</dbReference>
<comment type="similarity">
    <text evidence="1">Belongs to the LysR transcriptional regulatory family.</text>
</comment>
<dbReference type="SUPFAM" id="SSF53850">
    <property type="entry name" value="Periplasmic binding protein-like II"/>
    <property type="match status" value="1"/>
</dbReference>
<evidence type="ECO:0000256" key="3">
    <source>
        <dbReference type="ARBA" id="ARBA00023125"/>
    </source>
</evidence>
<dbReference type="Gene3D" id="3.40.190.290">
    <property type="match status" value="1"/>
</dbReference>
<dbReference type="SUPFAM" id="SSF46785">
    <property type="entry name" value="Winged helix' DNA-binding domain"/>
    <property type="match status" value="1"/>
</dbReference>
<dbReference type="PROSITE" id="PS50931">
    <property type="entry name" value="HTH_LYSR"/>
    <property type="match status" value="1"/>
</dbReference>
<dbReference type="InterPro" id="IPR000847">
    <property type="entry name" value="LysR_HTH_N"/>
</dbReference>
<dbReference type="Pfam" id="PF03466">
    <property type="entry name" value="LysR_substrate"/>
    <property type="match status" value="1"/>
</dbReference>
<evidence type="ECO:0000259" key="5">
    <source>
        <dbReference type="PROSITE" id="PS50931"/>
    </source>
</evidence>
<dbReference type="Gene3D" id="1.10.10.10">
    <property type="entry name" value="Winged helix-like DNA-binding domain superfamily/Winged helix DNA-binding domain"/>
    <property type="match status" value="1"/>
</dbReference>
<evidence type="ECO:0000313" key="7">
    <source>
        <dbReference type="Proteomes" id="UP001183809"/>
    </source>
</evidence>
<dbReference type="InterPro" id="IPR005119">
    <property type="entry name" value="LysR_subst-bd"/>
</dbReference>
<comment type="caution">
    <text evidence="6">The sequence shown here is derived from an EMBL/GenBank/DDBJ whole genome shotgun (WGS) entry which is preliminary data.</text>
</comment>
<name>A0ABU2U9D1_9ACTN</name>
<feature type="domain" description="HTH lysR-type" evidence="5">
    <location>
        <begin position="3"/>
        <end position="60"/>
    </location>
</feature>